<gene>
    <name evidence="2" type="ORF">SAMN05660831_02485</name>
</gene>
<dbReference type="InterPro" id="IPR036388">
    <property type="entry name" value="WH-like_DNA-bd_sf"/>
</dbReference>
<organism evidence="2 3">
    <name type="scientific">Thiohalospira halophila DSM 15071</name>
    <dbReference type="NCBI Taxonomy" id="1123397"/>
    <lineage>
        <taxon>Bacteria</taxon>
        <taxon>Pseudomonadati</taxon>
        <taxon>Pseudomonadota</taxon>
        <taxon>Gammaproteobacteria</taxon>
        <taxon>Thiohalospirales</taxon>
        <taxon>Thiohalospiraceae</taxon>
        <taxon>Thiohalospira</taxon>
    </lineage>
</organism>
<evidence type="ECO:0000313" key="2">
    <source>
        <dbReference type="EMBL" id="SFD86338.1"/>
    </source>
</evidence>
<keyword evidence="3" id="KW-1185">Reference proteome</keyword>
<dbReference type="STRING" id="1123397.SAMN05660831_02485"/>
<accession>A0A1I1VW72</accession>
<name>A0A1I1VW72_9GAMM</name>
<dbReference type="Proteomes" id="UP000198611">
    <property type="component" value="Unassembled WGS sequence"/>
</dbReference>
<dbReference type="SUPFAM" id="SSF88659">
    <property type="entry name" value="Sigma3 and sigma4 domains of RNA polymerase sigma factors"/>
    <property type="match status" value="1"/>
</dbReference>
<dbReference type="GO" id="GO:0006352">
    <property type="term" value="P:DNA-templated transcription initiation"/>
    <property type="evidence" value="ECO:0007669"/>
    <property type="project" value="InterPro"/>
</dbReference>
<dbReference type="OrthoDB" id="3928741at2"/>
<dbReference type="InterPro" id="IPR000943">
    <property type="entry name" value="RNA_pol_sigma70"/>
</dbReference>
<evidence type="ECO:0000313" key="3">
    <source>
        <dbReference type="Proteomes" id="UP000198611"/>
    </source>
</evidence>
<dbReference type="AlphaFoldDB" id="A0A1I1VW72"/>
<dbReference type="InterPro" id="IPR013324">
    <property type="entry name" value="RNA_pol_sigma_r3/r4-like"/>
</dbReference>
<dbReference type="Gene3D" id="1.10.10.10">
    <property type="entry name" value="Winged helix-like DNA-binding domain superfamily/Winged helix DNA-binding domain"/>
    <property type="match status" value="1"/>
</dbReference>
<sequence length="72" mass="7641">MSGSSRDEIPRGGATLEQVGAELGVTRERARQIEAQALAKLRRNLEARGLGLDDLLPERIGGPGSSLEADDL</sequence>
<proteinExistence type="predicted"/>
<dbReference type="PROSITE" id="PS00716">
    <property type="entry name" value="SIGMA70_2"/>
    <property type="match status" value="1"/>
</dbReference>
<dbReference type="Pfam" id="PF04545">
    <property type="entry name" value="Sigma70_r4"/>
    <property type="match status" value="1"/>
</dbReference>
<dbReference type="InterPro" id="IPR007630">
    <property type="entry name" value="RNA_pol_sigma70_r4"/>
</dbReference>
<evidence type="ECO:0000259" key="1">
    <source>
        <dbReference type="PROSITE" id="PS00716"/>
    </source>
</evidence>
<protein>
    <submittedName>
        <fullName evidence="2">Sigma-70, region 4</fullName>
    </submittedName>
</protein>
<dbReference type="PRINTS" id="PR00046">
    <property type="entry name" value="SIGMA70FCT"/>
</dbReference>
<dbReference type="EMBL" id="FOMJ01000010">
    <property type="protein sequence ID" value="SFD86338.1"/>
    <property type="molecule type" value="Genomic_DNA"/>
</dbReference>
<dbReference type="GO" id="GO:0003700">
    <property type="term" value="F:DNA-binding transcription factor activity"/>
    <property type="evidence" value="ECO:0007669"/>
    <property type="project" value="InterPro"/>
</dbReference>
<feature type="domain" description="RNA polymerase sigma-70" evidence="1">
    <location>
        <begin position="15"/>
        <end position="41"/>
    </location>
</feature>
<reference evidence="2 3" key="1">
    <citation type="submission" date="2016-10" db="EMBL/GenBank/DDBJ databases">
        <authorList>
            <person name="de Groot N.N."/>
        </authorList>
    </citation>
    <scope>NUCLEOTIDE SEQUENCE [LARGE SCALE GENOMIC DNA]</scope>
    <source>
        <strain evidence="2 3">HL3</strain>
    </source>
</reference>